<sequence>MNVVLEFAPAITTDTNELTRPSGKYGEPQQDTALHLTGLIKSRKMSFEYGRKLLKDYMTSVCFLTVNAFGRIFRHINFLTASFLPGFIASLMAINVERPERRQLLAIYVTNASECLWNLAVGHGYVRRIPRGEILIFAGTMAVLGYKYRSSSKPFSRLINSILQKIIGPEESGAMISQRQATKPDASTQLTPKQQSWVRRLLSVFTSRHSMCPHKGGCVPHFLWTGVRGFSQGFIIQLAIKLLPSLPQLVRSPRKLYNLLLNRNNIKAGIFLAWLASVFKGTCCAGRWWHGRDEPSHGAVAGVLSALSMYFYSAPSLALYVMWKVVESAYEKGCDDGYLPRIPGSVELLYAVSVGFLFHLGVMEKHYMKLSYWRFLKRLTWGRMNTYNRHLLVPFGLDSARDYSDFWPSYDPDHIGEHVKQLTAEYMSRMGLP</sequence>
<keyword evidence="4 6" id="KW-1133">Transmembrane helix</keyword>
<accession>A0A8J5JWY9</accession>
<dbReference type="InterPro" id="IPR026749">
    <property type="entry name" value="Tmem135"/>
</dbReference>
<keyword evidence="3 6" id="KW-0812">Transmembrane</keyword>
<evidence type="ECO:0000256" key="5">
    <source>
        <dbReference type="ARBA" id="ARBA00023136"/>
    </source>
</evidence>
<feature type="transmembrane region" description="Helical" evidence="6">
    <location>
        <begin position="348"/>
        <end position="368"/>
    </location>
</feature>
<name>A0A8J5JWY9_HOMAM</name>
<dbReference type="PANTHER" id="PTHR12459">
    <property type="entry name" value="TRANSMEMBRANE PROTEIN 135-RELATED"/>
    <property type="match status" value="1"/>
</dbReference>
<dbReference type="EMBL" id="JAHLQT010022636">
    <property type="protein sequence ID" value="KAG7166157.1"/>
    <property type="molecule type" value="Genomic_DNA"/>
</dbReference>
<keyword evidence="9" id="KW-1185">Reference proteome</keyword>
<comment type="subcellular location">
    <subcellularLocation>
        <location evidence="1">Endomembrane system</location>
        <topology evidence="1">Multi-pass membrane protein</topology>
    </subcellularLocation>
</comment>
<dbReference type="AlphaFoldDB" id="A0A8J5JWY9"/>
<dbReference type="Proteomes" id="UP000747542">
    <property type="component" value="Unassembled WGS sequence"/>
</dbReference>
<evidence type="ECO:0000256" key="6">
    <source>
        <dbReference type="SAM" id="Phobius"/>
    </source>
</evidence>
<evidence type="ECO:0000313" key="9">
    <source>
        <dbReference type="Proteomes" id="UP000747542"/>
    </source>
</evidence>
<dbReference type="InterPro" id="IPR031926">
    <property type="entry name" value="TMEM135_N"/>
</dbReference>
<comment type="similarity">
    <text evidence="2">Belongs to the TMEM135 family.</text>
</comment>
<evidence type="ECO:0000256" key="4">
    <source>
        <dbReference type="ARBA" id="ARBA00022989"/>
    </source>
</evidence>
<proteinExistence type="inferred from homology"/>
<dbReference type="Pfam" id="PF15982">
    <property type="entry name" value="TMEM135_C_rich"/>
    <property type="match status" value="1"/>
</dbReference>
<gene>
    <name evidence="8" type="primary">Tmem135-L</name>
    <name evidence="8" type="ORF">Hamer_G010976</name>
</gene>
<evidence type="ECO:0000313" key="8">
    <source>
        <dbReference type="EMBL" id="KAG7166157.1"/>
    </source>
</evidence>
<feature type="transmembrane region" description="Helical" evidence="6">
    <location>
        <begin position="299"/>
        <end position="323"/>
    </location>
</feature>
<reference evidence="8" key="1">
    <citation type="journal article" date="2021" name="Sci. Adv.">
        <title>The American lobster genome reveals insights on longevity, neural, and immune adaptations.</title>
        <authorList>
            <person name="Polinski J.M."/>
            <person name="Zimin A.V."/>
            <person name="Clark K.F."/>
            <person name="Kohn A.B."/>
            <person name="Sadowski N."/>
            <person name="Timp W."/>
            <person name="Ptitsyn A."/>
            <person name="Khanna P."/>
            <person name="Romanova D.Y."/>
            <person name="Williams P."/>
            <person name="Greenwood S.J."/>
            <person name="Moroz L.L."/>
            <person name="Walt D.R."/>
            <person name="Bodnar A.G."/>
        </authorList>
    </citation>
    <scope>NUCLEOTIDE SEQUENCE</scope>
    <source>
        <strain evidence="8">GMGI-L3</strain>
    </source>
</reference>
<keyword evidence="5 6" id="KW-0472">Membrane</keyword>
<organism evidence="8 9">
    <name type="scientific">Homarus americanus</name>
    <name type="common">American lobster</name>
    <dbReference type="NCBI Taxonomy" id="6706"/>
    <lineage>
        <taxon>Eukaryota</taxon>
        <taxon>Metazoa</taxon>
        <taxon>Ecdysozoa</taxon>
        <taxon>Arthropoda</taxon>
        <taxon>Crustacea</taxon>
        <taxon>Multicrustacea</taxon>
        <taxon>Malacostraca</taxon>
        <taxon>Eumalacostraca</taxon>
        <taxon>Eucarida</taxon>
        <taxon>Decapoda</taxon>
        <taxon>Pleocyemata</taxon>
        <taxon>Astacidea</taxon>
        <taxon>Nephropoidea</taxon>
        <taxon>Nephropidae</taxon>
        <taxon>Homarus</taxon>
    </lineage>
</organism>
<comment type="caution">
    <text evidence="8">The sequence shown here is derived from an EMBL/GenBank/DDBJ whole genome shotgun (WGS) entry which is preliminary data.</text>
</comment>
<dbReference type="GO" id="GO:0012505">
    <property type="term" value="C:endomembrane system"/>
    <property type="evidence" value="ECO:0007669"/>
    <property type="project" value="UniProtKB-SubCell"/>
</dbReference>
<evidence type="ECO:0000256" key="1">
    <source>
        <dbReference type="ARBA" id="ARBA00004127"/>
    </source>
</evidence>
<protein>
    <submittedName>
        <fullName evidence="8">Transmembrane protein 135-like</fullName>
    </submittedName>
</protein>
<dbReference type="PANTHER" id="PTHR12459:SF15">
    <property type="entry name" value="TRANSMEMBRANE PROTEIN 135"/>
    <property type="match status" value="1"/>
</dbReference>
<evidence type="ECO:0000256" key="2">
    <source>
        <dbReference type="ARBA" id="ARBA00008924"/>
    </source>
</evidence>
<feature type="domain" description="Transmembrane protein 135 N-terminal" evidence="7">
    <location>
        <begin position="35"/>
        <end position="121"/>
    </location>
</feature>
<evidence type="ECO:0000256" key="3">
    <source>
        <dbReference type="ARBA" id="ARBA00022692"/>
    </source>
</evidence>
<evidence type="ECO:0000259" key="7">
    <source>
        <dbReference type="Pfam" id="PF15982"/>
    </source>
</evidence>